<feature type="signal peptide" evidence="1">
    <location>
        <begin position="1"/>
        <end position="22"/>
    </location>
</feature>
<reference evidence="2" key="1">
    <citation type="submission" date="2020-12" db="EMBL/GenBank/DDBJ databases">
        <authorList>
            <person name="Iha C."/>
        </authorList>
    </citation>
    <scope>NUCLEOTIDE SEQUENCE</scope>
</reference>
<keyword evidence="1" id="KW-0732">Signal</keyword>
<dbReference type="AlphaFoldDB" id="A0A8S1IN83"/>
<evidence type="ECO:0000256" key="1">
    <source>
        <dbReference type="SAM" id="SignalP"/>
    </source>
</evidence>
<gene>
    <name evidence="2" type="ORF">OSTQU699_LOCUS1145</name>
</gene>
<dbReference type="EMBL" id="CAJHUC010000389">
    <property type="protein sequence ID" value="CAD7695784.1"/>
    <property type="molecule type" value="Genomic_DNA"/>
</dbReference>
<protein>
    <submittedName>
        <fullName evidence="2">Uncharacterized protein</fullName>
    </submittedName>
</protein>
<accession>A0A8S1IN83</accession>
<evidence type="ECO:0000313" key="2">
    <source>
        <dbReference type="EMBL" id="CAD7695784.1"/>
    </source>
</evidence>
<comment type="caution">
    <text evidence="2">The sequence shown here is derived from an EMBL/GenBank/DDBJ whole genome shotgun (WGS) entry which is preliminary data.</text>
</comment>
<feature type="chain" id="PRO_5035746119" evidence="1">
    <location>
        <begin position="23"/>
        <end position="311"/>
    </location>
</feature>
<keyword evidence="3" id="KW-1185">Reference proteome</keyword>
<dbReference type="Proteomes" id="UP000708148">
    <property type="component" value="Unassembled WGS sequence"/>
</dbReference>
<organism evidence="2 3">
    <name type="scientific">Ostreobium quekettii</name>
    <dbReference type="NCBI Taxonomy" id="121088"/>
    <lineage>
        <taxon>Eukaryota</taxon>
        <taxon>Viridiplantae</taxon>
        <taxon>Chlorophyta</taxon>
        <taxon>core chlorophytes</taxon>
        <taxon>Ulvophyceae</taxon>
        <taxon>TCBD clade</taxon>
        <taxon>Bryopsidales</taxon>
        <taxon>Ostreobineae</taxon>
        <taxon>Ostreobiaceae</taxon>
        <taxon>Ostreobium</taxon>
    </lineage>
</organism>
<proteinExistence type="predicted"/>
<sequence length="311" mass="34136">MTCGNGVWWCMALVLNCVAAAGEPLLSNEEISSEQHRNWLRGLNFDSSVAKTGIATKLQHLRRMLVADSALCGWKNGSCQPLIAMHAPDERVVAMSKSLETCENIMSKDACLEDQRCLWLNGCTTDLLRDVQDCLIPEYLTVRRAGLCPNIVREFDCVVLAGCEWDPLDGQCITDSKALLEALRSNENVSRAYSTNTMCVASSPCVEPCTNFPRAGCLFQSASDISQWFKPSAASPFCRSIQDTVRCQWKEEAGSCIGNCTAGEDGECTLSGAAIVDILYENKPDLHARMKKAVEYCPATKFREECEAFGG</sequence>
<evidence type="ECO:0000313" key="3">
    <source>
        <dbReference type="Proteomes" id="UP000708148"/>
    </source>
</evidence>
<name>A0A8S1IN83_9CHLO</name>